<dbReference type="GO" id="GO:0005524">
    <property type="term" value="F:ATP binding"/>
    <property type="evidence" value="ECO:0007669"/>
    <property type="project" value="UniProtKB-KW"/>
</dbReference>
<evidence type="ECO:0000256" key="3">
    <source>
        <dbReference type="ARBA" id="ARBA00022801"/>
    </source>
</evidence>
<dbReference type="InterPro" id="IPR050534">
    <property type="entry name" value="Coronavir_polyprotein_1ab"/>
</dbReference>
<evidence type="ECO:0000256" key="1">
    <source>
        <dbReference type="ARBA" id="ARBA00007913"/>
    </source>
</evidence>
<dbReference type="FunFam" id="3.40.50.300:FF:000326">
    <property type="entry name" value="P-loop containing nucleoside triphosphate hydrolase"/>
    <property type="match status" value="1"/>
</dbReference>
<feature type="region of interest" description="Disordered" evidence="7">
    <location>
        <begin position="25"/>
        <end position="64"/>
    </location>
</feature>
<dbReference type="PANTHER" id="PTHR43788:SF13">
    <property type="entry name" value="REGULATOR OF NONSENSE TRANSCRIPTS 1"/>
    <property type="match status" value="1"/>
</dbReference>
<dbReference type="GO" id="GO:0003723">
    <property type="term" value="F:RNA binding"/>
    <property type="evidence" value="ECO:0007669"/>
    <property type="project" value="InterPro"/>
</dbReference>
<gene>
    <name evidence="10" type="ORF">CYMTET_24069</name>
</gene>
<keyword evidence="2" id="KW-0547">Nucleotide-binding</keyword>
<keyword evidence="6" id="KW-0175">Coiled coil</keyword>
<evidence type="ECO:0000256" key="6">
    <source>
        <dbReference type="SAM" id="Coils"/>
    </source>
</evidence>
<keyword evidence="4" id="KW-0347">Helicase</keyword>
<dbReference type="CDD" id="cd18808">
    <property type="entry name" value="SF1_C_Upf1"/>
    <property type="match status" value="1"/>
</dbReference>
<evidence type="ECO:0000313" key="11">
    <source>
        <dbReference type="Proteomes" id="UP001190700"/>
    </source>
</evidence>
<protein>
    <submittedName>
        <fullName evidence="10">Uncharacterized protein</fullName>
    </submittedName>
</protein>
<dbReference type="InterPro" id="IPR041677">
    <property type="entry name" value="DNA2/NAM7_AAA_11"/>
</dbReference>
<dbReference type="Pfam" id="PF13087">
    <property type="entry name" value="AAA_12"/>
    <property type="match status" value="1"/>
</dbReference>
<feature type="coiled-coil region" evidence="6">
    <location>
        <begin position="401"/>
        <end position="428"/>
    </location>
</feature>
<dbReference type="GO" id="GO:0005694">
    <property type="term" value="C:chromosome"/>
    <property type="evidence" value="ECO:0007669"/>
    <property type="project" value="UniProtKB-ARBA"/>
</dbReference>
<dbReference type="SUPFAM" id="SSF52540">
    <property type="entry name" value="P-loop containing nucleoside triphosphate hydrolases"/>
    <property type="match status" value="1"/>
</dbReference>
<feature type="domain" description="DNA2/NAM7 helicase-like C-terminal" evidence="9">
    <location>
        <begin position="616"/>
        <end position="844"/>
    </location>
</feature>
<dbReference type="Gene3D" id="3.40.50.300">
    <property type="entry name" value="P-loop containing nucleotide triphosphate hydrolases"/>
    <property type="match status" value="2"/>
</dbReference>
<evidence type="ECO:0000313" key="10">
    <source>
        <dbReference type="EMBL" id="KAK3267369.1"/>
    </source>
</evidence>
<organism evidence="10 11">
    <name type="scientific">Cymbomonas tetramitiformis</name>
    <dbReference type="NCBI Taxonomy" id="36881"/>
    <lineage>
        <taxon>Eukaryota</taxon>
        <taxon>Viridiplantae</taxon>
        <taxon>Chlorophyta</taxon>
        <taxon>Pyramimonadophyceae</taxon>
        <taxon>Pyramimonadales</taxon>
        <taxon>Pyramimonadaceae</taxon>
        <taxon>Cymbomonas</taxon>
    </lineage>
</organism>
<evidence type="ECO:0000256" key="7">
    <source>
        <dbReference type="SAM" id="MobiDB-lite"/>
    </source>
</evidence>
<feature type="compositionally biased region" description="Basic and acidic residues" evidence="7">
    <location>
        <begin position="46"/>
        <end position="55"/>
    </location>
</feature>
<accession>A0AAE0FWW0</accession>
<keyword evidence="5" id="KW-0067">ATP-binding</keyword>
<dbReference type="PANTHER" id="PTHR43788">
    <property type="entry name" value="DNA2/NAM7 HELICASE FAMILY MEMBER"/>
    <property type="match status" value="1"/>
</dbReference>
<proteinExistence type="inferred from homology"/>
<evidence type="ECO:0000259" key="9">
    <source>
        <dbReference type="Pfam" id="PF13087"/>
    </source>
</evidence>
<evidence type="ECO:0000256" key="5">
    <source>
        <dbReference type="ARBA" id="ARBA00022840"/>
    </source>
</evidence>
<dbReference type="AlphaFoldDB" id="A0AAE0FWW0"/>
<dbReference type="Pfam" id="PF13086">
    <property type="entry name" value="AAA_11"/>
    <property type="match status" value="1"/>
</dbReference>
<sequence>MKSRAFACNSWCQLKPVPVLINLHPGPMPPHARGRESYGRGRGRGSRGEHGRDTKGGSSGVRNRPVSCVTSLAHHPAESEKKALSIGYTRHYMELIQMEEEAERKIVEAQWKMPIHRLVREGLCVAGLFASVGGGSTSAPIVELKLPAGNTVRPLPSQHAFSRGDMVRLQTESPNAGADKTIEGVILDVSWSSIRIEVVDHVDVSKLVLDSKRDKLTWRLDKGFSRVTYERIYSALQDLDAMMRDARAVAPIINFVVHSHSASTSDARHAPPTMDAILPSIVPCFSDVQCQYRRDAWAAKLNNSQMLAVSKMFDNRITIIQGPPGTGKTQTCAATLCKMAEMYGPGKVLACAFNNVAIDEISKRTKAIGGDNLIVVRLGEVSRSDPEAAALALSNLENVKATKLREKLKTVRKQLDELRRLRDGYQQEGNRAHAQRLKYLEAQKGVQSQIDKAQKRNAPGKSKKVKKPNQQLENTDAKLLALILALRAQLGDAAIAAAEWKAKKDAAFAAHDEVDANCVKLLPTMRNLERELKDIRRQLISSADVLCCTCIGVGSSDVHKLRFSGILIDECTQALEPACIIPIMKLVSPDSRLVLAGDHKQLPPTVSCPDINGNGLTRSLFERLMAVEQSAAPQLVGLTSCMLRIQYRMHPDISAFPSKQFYEGKLVDGVKSSDRELTFLSMQQAISEVMPGQLEWSMASTRVLFINLDAAAGDGVAALEESCDKSKVNHASAAIVRATVAALVKHKVVNAKDVGVITPYAKQRQLLATATDSWKGSSKKKAAVNLPDGVEVKTVDGFQGREKEVIVLDTVRCNDKGSIGFLKDERRLNVAITRARKLLIIIGSMVTLEGSASESWVALLRHLDSGNHGQKAKCCNMS</sequence>
<keyword evidence="3" id="KW-0378">Hydrolase</keyword>
<evidence type="ECO:0000256" key="2">
    <source>
        <dbReference type="ARBA" id="ARBA00022741"/>
    </source>
</evidence>
<reference evidence="10 11" key="1">
    <citation type="journal article" date="2015" name="Genome Biol. Evol.">
        <title>Comparative Genomics of a Bacterivorous Green Alga Reveals Evolutionary Causalities and Consequences of Phago-Mixotrophic Mode of Nutrition.</title>
        <authorList>
            <person name="Burns J.A."/>
            <person name="Paasch A."/>
            <person name="Narechania A."/>
            <person name="Kim E."/>
        </authorList>
    </citation>
    <scope>NUCLEOTIDE SEQUENCE [LARGE SCALE GENOMIC DNA]</scope>
    <source>
        <strain evidence="10 11">PLY_AMNH</strain>
    </source>
</reference>
<name>A0AAE0FWW0_9CHLO</name>
<dbReference type="InterPro" id="IPR041679">
    <property type="entry name" value="DNA2/NAM7-like_C"/>
</dbReference>
<feature type="region of interest" description="Disordered" evidence="7">
    <location>
        <begin position="445"/>
        <end position="470"/>
    </location>
</feature>
<dbReference type="Proteomes" id="UP001190700">
    <property type="component" value="Unassembled WGS sequence"/>
</dbReference>
<keyword evidence="11" id="KW-1185">Reference proteome</keyword>
<comment type="similarity">
    <text evidence="1">Belongs to the DNA2/NAM7 helicase family.</text>
</comment>
<evidence type="ECO:0000256" key="4">
    <source>
        <dbReference type="ARBA" id="ARBA00022806"/>
    </source>
</evidence>
<feature type="domain" description="DNA2/NAM7 helicase helicase" evidence="8">
    <location>
        <begin position="300"/>
        <end position="606"/>
    </location>
</feature>
<dbReference type="GO" id="GO:0043139">
    <property type="term" value="F:5'-3' DNA helicase activity"/>
    <property type="evidence" value="ECO:0007669"/>
    <property type="project" value="TreeGrafter"/>
</dbReference>
<dbReference type="InterPro" id="IPR027417">
    <property type="entry name" value="P-loop_NTPase"/>
</dbReference>
<dbReference type="GO" id="GO:0016787">
    <property type="term" value="F:hydrolase activity"/>
    <property type="evidence" value="ECO:0007669"/>
    <property type="project" value="UniProtKB-KW"/>
</dbReference>
<dbReference type="InterPro" id="IPR047187">
    <property type="entry name" value="SF1_C_Upf1"/>
</dbReference>
<evidence type="ECO:0000259" key="8">
    <source>
        <dbReference type="Pfam" id="PF13086"/>
    </source>
</evidence>
<dbReference type="EMBL" id="LGRX02012446">
    <property type="protein sequence ID" value="KAK3267369.1"/>
    <property type="molecule type" value="Genomic_DNA"/>
</dbReference>
<comment type="caution">
    <text evidence="10">The sequence shown here is derived from an EMBL/GenBank/DDBJ whole genome shotgun (WGS) entry which is preliminary data.</text>
</comment>